<gene>
    <name evidence="3" type="ORF">BpHYR1_029475</name>
</gene>
<dbReference type="AlphaFoldDB" id="A0A3M7S2M2"/>
<keyword evidence="2" id="KW-1133">Transmembrane helix</keyword>
<sequence>MNFEKKSLAILCTKPLDLKHSIFTILKIGQKNALLLLLLLLLLLCLLLVLLRLIAAVQLSLLGGGSVSRRENSRVGATAIGHASTAGIVQRTGRQRGRRAGDGAGGRAVGRRLRRLAHGPVGKRGRLGRGDGAGVAVGTSVQIEINQLTLRGGRLRCARTRCGWAWRERARLRLGHTRRHKMRARVGPWRHHVLKGAGPLLTKLRLFHAHRIELIVFQAGDQPLVLFAKIASHQTRLADHHHVGELCRRAVPRSEREHRRRRRRRLIERGRSGRGGDGGRSGLFCLCVCFFFGLVWRRRVGRRLSLSSLGRGRRIFGSV</sequence>
<keyword evidence="4" id="KW-1185">Reference proteome</keyword>
<reference evidence="3 4" key="1">
    <citation type="journal article" date="2018" name="Sci. Rep.">
        <title>Genomic signatures of local adaptation to the degree of environmental predictability in rotifers.</title>
        <authorList>
            <person name="Franch-Gras L."/>
            <person name="Hahn C."/>
            <person name="Garcia-Roger E.M."/>
            <person name="Carmona M.J."/>
            <person name="Serra M."/>
            <person name="Gomez A."/>
        </authorList>
    </citation>
    <scope>NUCLEOTIDE SEQUENCE [LARGE SCALE GENOMIC DNA]</scope>
    <source>
        <strain evidence="3">HYR1</strain>
    </source>
</reference>
<protein>
    <submittedName>
        <fullName evidence="3">Uncharacterized protein</fullName>
    </submittedName>
</protein>
<accession>A0A3M7S2M2</accession>
<dbReference type="Proteomes" id="UP000276133">
    <property type="component" value="Unassembled WGS sequence"/>
</dbReference>
<name>A0A3M7S2M2_BRAPC</name>
<organism evidence="3 4">
    <name type="scientific">Brachionus plicatilis</name>
    <name type="common">Marine rotifer</name>
    <name type="synonym">Brachionus muelleri</name>
    <dbReference type="NCBI Taxonomy" id="10195"/>
    <lineage>
        <taxon>Eukaryota</taxon>
        <taxon>Metazoa</taxon>
        <taxon>Spiralia</taxon>
        <taxon>Gnathifera</taxon>
        <taxon>Rotifera</taxon>
        <taxon>Eurotatoria</taxon>
        <taxon>Monogononta</taxon>
        <taxon>Pseudotrocha</taxon>
        <taxon>Ploima</taxon>
        <taxon>Brachionidae</taxon>
        <taxon>Brachionus</taxon>
    </lineage>
</organism>
<evidence type="ECO:0000256" key="2">
    <source>
        <dbReference type="SAM" id="Phobius"/>
    </source>
</evidence>
<keyword evidence="2" id="KW-0472">Membrane</keyword>
<evidence type="ECO:0000256" key="1">
    <source>
        <dbReference type="SAM" id="MobiDB-lite"/>
    </source>
</evidence>
<comment type="caution">
    <text evidence="3">The sequence shown here is derived from an EMBL/GenBank/DDBJ whole genome shotgun (WGS) entry which is preliminary data.</text>
</comment>
<feature type="transmembrane region" description="Helical" evidence="2">
    <location>
        <begin position="278"/>
        <end position="296"/>
    </location>
</feature>
<proteinExistence type="predicted"/>
<evidence type="ECO:0000313" key="4">
    <source>
        <dbReference type="Proteomes" id="UP000276133"/>
    </source>
</evidence>
<keyword evidence="2" id="KW-0812">Transmembrane</keyword>
<dbReference type="EMBL" id="REGN01002157">
    <property type="protein sequence ID" value="RNA29878.1"/>
    <property type="molecule type" value="Genomic_DNA"/>
</dbReference>
<evidence type="ECO:0000313" key="3">
    <source>
        <dbReference type="EMBL" id="RNA29878.1"/>
    </source>
</evidence>
<feature type="region of interest" description="Disordered" evidence="1">
    <location>
        <begin position="257"/>
        <end position="276"/>
    </location>
</feature>